<comment type="similarity">
    <text evidence="3">Belongs to the V-ATPase proteolipid subunit family.</text>
</comment>
<dbReference type="Proteomes" id="UP001159428">
    <property type="component" value="Unassembled WGS sequence"/>
</dbReference>
<keyword evidence="2 3" id="KW-0406">Ion transport</keyword>
<keyword evidence="3" id="KW-1133">Transmembrane helix</keyword>
<dbReference type="EMBL" id="CALNXJ010000039">
    <property type="protein sequence ID" value="CAH3144266.1"/>
    <property type="molecule type" value="Genomic_DNA"/>
</dbReference>
<keyword evidence="3" id="KW-0472">Membrane</keyword>
<protein>
    <submittedName>
        <fullName evidence="4">Uncharacterized protein</fullName>
    </submittedName>
</protein>
<feature type="transmembrane region" description="Helical" evidence="3">
    <location>
        <begin position="47"/>
        <end position="64"/>
    </location>
</feature>
<gene>
    <name evidence="4" type="ORF">PMEA_00020951</name>
</gene>
<feature type="transmembrane region" description="Helical" evidence="3">
    <location>
        <begin position="12"/>
        <end position="32"/>
    </location>
</feature>
<sequence>MAFQENRANQVVCTGISQIVLGFCVFALSFVLSNRSDDLGKIFETGVTYWGAVPIVVAGSFGIFGGISGKFIATGVFFAASVISCILGAIIAACVGITLTARRSAGECEHVQCPYDTESILMIALISILILESAISLSGVIESSQLLCCAISNGDQLAIVSLGTPEHVDRKSRLSRKRQSSNQSVYSIDFDAMVGSSSMSPVKDNGFGNGKQLGTVV</sequence>
<organism evidence="4 5">
    <name type="scientific">Pocillopora meandrina</name>
    <dbReference type="NCBI Taxonomy" id="46732"/>
    <lineage>
        <taxon>Eukaryota</taxon>
        <taxon>Metazoa</taxon>
        <taxon>Cnidaria</taxon>
        <taxon>Anthozoa</taxon>
        <taxon>Hexacorallia</taxon>
        <taxon>Scleractinia</taxon>
        <taxon>Astrocoeniina</taxon>
        <taxon>Pocilloporidae</taxon>
        <taxon>Pocillopora</taxon>
    </lineage>
</organism>
<feature type="transmembrane region" description="Helical" evidence="3">
    <location>
        <begin position="76"/>
        <end position="99"/>
    </location>
</feature>
<dbReference type="InterPro" id="IPR000245">
    <property type="entry name" value="ATPase_proteolipid_csu"/>
</dbReference>
<keyword evidence="5" id="KW-1185">Reference proteome</keyword>
<comment type="subunit">
    <text evidence="3">V-ATPase is a heteromultimeric enzyme made up of two complexes: the ATP-hydrolytic V1 complex and the proton translocation V0 complex. The V1 complex consists of three catalytic AB heterodimers that form a heterohexamer, three peripheral stalks each consisting of EG heterodimers, one central rotor including subunits D and F, and the regulatory subunits C and H. The proton translocation complex V0 consists of the proton transport subunit a, a ring of proteolipid subunits c9c'', rotary subunit d, subunits e and f, and the accessory subunits.</text>
</comment>
<evidence type="ECO:0000256" key="3">
    <source>
        <dbReference type="RuleBase" id="RU363060"/>
    </source>
</evidence>
<feature type="transmembrane region" description="Helical" evidence="3">
    <location>
        <begin position="119"/>
        <end position="137"/>
    </location>
</feature>
<evidence type="ECO:0000313" key="5">
    <source>
        <dbReference type="Proteomes" id="UP001159428"/>
    </source>
</evidence>
<keyword evidence="3" id="KW-0812">Transmembrane</keyword>
<evidence type="ECO:0000256" key="1">
    <source>
        <dbReference type="ARBA" id="ARBA00022448"/>
    </source>
</evidence>
<dbReference type="PRINTS" id="PR00122">
    <property type="entry name" value="VACATPASE"/>
</dbReference>
<comment type="caution">
    <text evidence="4">The sequence shown here is derived from an EMBL/GenBank/DDBJ whole genome shotgun (WGS) entry which is preliminary data.</text>
</comment>
<name>A0AAU9XCJ9_9CNID</name>
<accession>A0AAU9XCJ9</accession>
<dbReference type="GO" id="GO:0046961">
    <property type="term" value="F:proton-transporting ATPase activity, rotational mechanism"/>
    <property type="evidence" value="ECO:0007669"/>
    <property type="project" value="InterPro"/>
</dbReference>
<dbReference type="AlphaFoldDB" id="A0AAU9XCJ9"/>
<evidence type="ECO:0000313" key="4">
    <source>
        <dbReference type="EMBL" id="CAH3144266.1"/>
    </source>
</evidence>
<comment type="function">
    <text evidence="3">Proton-conducting pore forming of the V0 complex of vacuolar(H+)-ATPase (V-ATPase), a multisubunit enzyme composed of a peripheral complex (V1) that hydrolyzes ATP and a membrane integral complex (V0) that translocates protons. V-ATPase is responsible for acidifying and maintaining the pH of intracellular compartments and in some cell types, is targeted to the plasma membrane, where it is responsible for acidifying the extracellular environment.</text>
</comment>
<dbReference type="GO" id="GO:0033179">
    <property type="term" value="C:proton-transporting V-type ATPase, V0 domain"/>
    <property type="evidence" value="ECO:0007669"/>
    <property type="project" value="InterPro"/>
</dbReference>
<evidence type="ECO:0000256" key="2">
    <source>
        <dbReference type="ARBA" id="ARBA00023065"/>
    </source>
</evidence>
<keyword evidence="1 3" id="KW-0813">Transport</keyword>
<proteinExistence type="inferred from homology"/>
<reference evidence="4 5" key="1">
    <citation type="submission" date="2022-05" db="EMBL/GenBank/DDBJ databases">
        <authorList>
            <consortium name="Genoscope - CEA"/>
            <person name="William W."/>
        </authorList>
    </citation>
    <scope>NUCLEOTIDE SEQUENCE [LARGE SCALE GENOMIC DNA]</scope>
</reference>